<proteinExistence type="predicted"/>
<dbReference type="EMBL" id="CACRXK020006703">
    <property type="protein sequence ID" value="CAB4010181.1"/>
    <property type="molecule type" value="Genomic_DNA"/>
</dbReference>
<dbReference type="InterPro" id="IPR043573">
    <property type="entry name" value="Fig4-like"/>
</dbReference>
<dbReference type="PANTHER" id="PTHR45738">
    <property type="entry name" value="POLYPHOSPHOINOSITIDE PHOSPHATASE"/>
    <property type="match status" value="1"/>
</dbReference>
<keyword evidence="3" id="KW-0472">Membrane</keyword>
<feature type="compositionally biased region" description="Polar residues" evidence="4">
    <location>
        <begin position="784"/>
        <end position="807"/>
    </location>
</feature>
<keyword evidence="2" id="KW-0378">Hydrolase</keyword>
<dbReference type="GO" id="GO:0046856">
    <property type="term" value="P:phosphatidylinositol dephosphorylation"/>
    <property type="evidence" value="ECO:0007669"/>
    <property type="project" value="InterPro"/>
</dbReference>
<feature type="compositionally biased region" description="Basic and acidic residues" evidence="4">
    <location>
        <begin position="825"/>
        <end position="839"/>
    </location>
</feature>
<evidence type="ECO:0000256" key="1">
    <source>
        <dbReference type="ARBA" id="ARBA00004308"/>
    </source>
</evidence>
<dbReference type="AlphaFoldDB" id="A0A6S7IXG8"/>
<evidence type="ECO:0000256" key="2">
    <source>
        <dbReference type="ARBA" id="ARBA00022801"/>
    </source>
</evidence>
<keyword evidence="6" id="KW-1185">Reference proteome</keyword>
<evidence type="ECO:0000313" key="5">
    <source>
        <dbReference type="EMBL" id="CAB4010181.1"/>
    </source>
</evidence>
<dbReference type="OrthoDB" id="6018167at2759"/>
<dbReference type="GO" id="GO:0012505">
    <property type="term" value="C:endomembrane system"/>
    <property type="evidence" value="ECO:0007669"/>
    <property type="project" value="UniProtKB-SubCell"/>
</dbReference>
<feature type="compositionally biased region" description="Polar residues" evidence="4">
    <location>
        <begin position="217"/>
        <end position="239"/>
    </location>
</feature>
<dbReference type="PROSITE" id="PS50275">
    <property type="entry name" value="SAC"/>
    <property type="match status" value="1"/>
</dbReference>
<feature type="non-terminal residue" evidence="5">
    <location>
        <position position="839"/>
    </location>
</feature>
<comment type="caution">
    <text evidence="5">The sequence shown here is derived from an EMBL/GenBank/DDBJ whole genome shotgun (WGS) entry which is preliminary data.</text>
</comment>
<protein>
    <submittedName>
        <fullName evidence="5">Polyphosphoinositide phosphatase</fullName>
    </submittedName>
</protein>
<name>A0A6S7IXG8_PARCT</name>
<evidence type="ECO:0000256" key="4">
    <source>
        <dbReference type="SAM" id="MobiDB-lite"/>
    </source>
</evidence>
<feature type="compositionally biased region" description="Polar residues" evidence="4">
    <location>
        <begin position="169"/>
        <end position="181"/>
    </location>
</feature>
<feature type="compositionally biased region" description="Low complexity" evidence="4">
    <location>
        <begin position="808"/>
        <end position="820"/>
    </location>
</feature>
<dbReference type="PANTHER" id="PTHR45738:SF5">
    <property type="entry name" value="POLYPHOSPHOINOSITIDE PHOSPHATASE"/>
    <property type="match status" value="1"/>
</dbReference>
<gene>
    <name evidence="5" type="ORF">PACLA_8A071831</name>
</gene>
<comment type="subcellular location">
    <subcellularLocation>
        <location evidence="1">Endomembrane system</location>
    </subcellularLocation>
</comment>
<organism evidence="5 6">
    <name type="scientific">Paramuricea clavata</name>
    <name type="common">Red gorgonian</name>
    <name type="synonym">Violescent sea-whip</name>
    <dbReference type="NCBI Taxonomy" id="317549"/>
    <lineage>
        <taxon>Eukaryota</taxon>
        <taxon>Metazoa</taxon>
        <taxon>Cnidaria</taxon>
        <taxon>Anthozoa</taxon>
        <taxon>Octocorallia</taxon>
        <taxon>Malacalcyonacea</taxon>
        <taxon>Plexauridae</taxon>
        <taxon>Paramuricea</taxon>
    </lineage>
</organism>
<accession>A0A6S7IXG8</accession>
<dbReference type="Proteomes" id="UP001152795">
    <property type="component" value="Unassembled WGS sequence"/>
</dbReference>
<feature type="compositionally biased region" description="Basic and acidic residues" evidence="4">
    <location>
        <begin position="182"/>
        <end position="191"/>
    </location>
</feature>
<dbReference type="Pfam" id="PF02383">
    <property type="entry name" value="Syja_N"/>
    <property type="match status" value="2"/>
</dbReference>
<feature type="region of interest" description="Disordered" evidence="4">
    <location>
        <begin position="775"/>
        <end position="839"/>
    </location>
</feature>
<evidence type="ECO:0000313" key="6">
    <source>
        <dbReference type="Proteomes" id="UP001152795"/>
    </source>
</evidence>
<dbReference type="InterPro" id="IPR002013">
    <property type="entry name" value="SAC_dom"/>
</dbReference>
<dbReference type="GO" id="GO:0043813">
    <property type="term" value="F:phosphatidylinositol-3,5-bisphosphate 5-phosphatase activity"/>
    <property type="evidence" value="ECO:0007669"/>
    <property type="project" value="InterPro"/>
</dbReference>
<reference evidence="5" key="1">
    <citation type="submission" date="2020-04" db="EMBL/GenBank/DDBJ databases">
        <authorList>
            <person name="Alioto T."/>
            <person name="Alioto T."/>
            <person name="Gomez Garrido J."/>
        </authorList>
    </citation>
    <scope>NUCLEOTIDE SEQUENCE</scope>
    <source>
        <strain evidence="5">A484AB</strain>
    </source>
</reference>
<feature type="region of interest" description="Disordered" evidence="4">
    <location>
        <begin position="162"/>
        <end position="246"/>
    </location>
</feature>
<sequence>MRTDFQKVEYDSDQIKQLLAMINDGNTPKNPKAYDKDSTGLHRTVSAFGIVGFIRFLEGYYIILISKRKKVAQLGGHTIYKVMDTCMVPIPNETVRTKYHHDGESKYLKAFQNVDLSSNFYFSYTYDLTQSLQYNMSLLERSYSKCPSCECQCHLKTETLNENEKDNHTSPSSQPSEINTKFNKECKDRTNLDSGKVTLNTKEKDSDSSSTSQPSQINTKSSKACNTIKDSPKSTQLKADSTDVEDGRGKFQLKGKSLCKECARKRVQHHHTVLGRGKACMKFVWNKHMLKDLDTIVHSDWLLYITHGFIGQYYISVYGRPLYLTLIARRSNEYAGTRFLKRGSNDSGFVANDVETEQIVHDASTLSFKNGGYTSFVQLRGSVPLFWSQELQHGVVPKPQIQVDRSDPFASAASQHFNSVLQRFGSPIIVFNLVKRKERKRHEQILGEEFERIVDYLNQFLPPQHKIKYIWFDIARYSKNKDVKVVEKLQQYAEQFVESVGFFHSGQDLYANEIRPDERWLKVGGYRNEHMFGREQTGILRVNCVDCLDRTNIAQFVVGKHVLGLQLYALGVIDKPVVNFECDAVRLLEDLYEDHGDTLAAQYGGSHLVHRINTYLKSAPWTSHSRDIYQTVRRYYSGAFTDSEKQQAINLFLGKFIPGENCLPLWDHPTDYYMHHVSNQDGGNSGLPAGKSYTKWFDDEVVATLPLSCQEVSSRNSTSLAEERDKLDKEDSNDLFRDYYQPDELSELELLFSFNLPSSYRLFMPATEIEPSPFVVRATGGGTANQRRPSTKPSSLQRATSPTNEYLSSDSDSSSTSDSDILPSGKKDSYTNKGGVRFE</sequence>
<evidence type="ECO:0000256" key="3">
    <source>
        <dbReference type="ARBA" id="ARBA00023136"/>
    </source>
</evidence>